<dbReference type="RefSeq" id="WP_102365441.1">
    <property type="nucleotide sequence ID" value="NZ_CP020991.1"/>
</dbReference>
<organism evidence="10 11">
    <name type="scientific">Monoglobus pectinilyticus</name>
    <dbReference type="NCBI Taxonomy" id="1981510"/>
    <lineage>
        <taxon>Bacteria</taxon>
        <taxon>Bacillati</taxon>
        <taxon>Bacillota</taxon>
        <taxon>Clostridia</taxon>
        <taxon>Monoglobales</taxon>
        <taxon>Monoglobaceae</taxon>
        <taxon>Monoglobus</taxon>
    </lineage>
</organism>
<reference evidence="10 11" key="1">
    <citation type="submission" date="2017-04" db="EMBL/GenBank/DDBJ databases">
        <title>Monoglobus pectinilyticus 14 draft genome.</title>
        <authorList>
            <person name="Kim C."/>
            <person name="Rosendale D.I."/>
            <person name="Kelly W.J."/>
            <person name="Tannock G.W."/>
            <person name="Patchett M.L."/>
            <person name="Jordens J.Z."/>
        </authorList>
    </citation>
    <scope>NUCLEOTIDE SEQUENCE [LARGE SCALE GENOMIC DNA]</scope>
    <source>
        <strain evidence="10 11">14</strain>
    </source>
</reference>
<keyword evidence="6 9" id="KW-1133">Transmembrane helix</keyword>
<dbReference type="EMBL" id="CP020991">
    <property type="protein sequence ID" value="AUO19222.1"/>
    <property type="molecule type" value="Genomic_DNA"/>
</dbReference>
<comment type="similarity">
    <text evidence="9">Belongs to the SecE/SEC61-gamma family.</text>
</comment>
<evidence type="ECO:0000313" key="11">
    <source>
        <dbReference type="Proteomes" id="UP000235589"/>
    </source>
</evidence>
<evidence type="ECO:0000256" key="5">
    <source>
        <dbReference type="ARBA" id="ARBA00022927"/>
    </source>
</evidence>
<dbReference type="InterPro" id="IPR001901">
    <property type="entry name" value="Translocase_SecE/Sec61-g"/>
</dbReference>
<evidence type="ECO:0000256" key="9">
    <source>
        <dbReference type="HAMAP-Rule" id="MF_00422"/>
    </source>
</evidence>
<dbReference type="Gene3D" id="1.20.5.1030">
    <property type="entry name" value="Preprotein translocase secy subunit"/>
    <property type="match status" value="1"/>
</dbReference>
<dbReference type="GO" id="GO:0005886">
    <property type="term" value="C:plasma membrane"/>
    <property type="evidence" value="ECO:0007669"/>
    <property type="project" value="UniProtKB-SubCell"/>
</dbReference>
<evidence type="ECO:0000256" key="6">
    <source>
        <dbReference type="ARBA" id="ARBA00022989"/>
    </source>
</evidence>
<dbReference type="GO" id="GO:0065002">
    <property type="term" value="P:intracellular protein transmembrane transport"/>
    <property type="evidence" value="ECO:0007669"/>
    <property type="project" value="UniProtKB-UniRule"/>
</dbReference>
<dbReference type="Pfam" id="PF00584">
    <property type="entry name" value="SecE"/>
    <property type="match status" value="1"/>
</dbReference>
<keyword evidence="7 9" id="KW-0811">Translocation</keyword>
<dbReference type="NCBIfam" id="TIGR00964">
    <property type="entry name" value="secE_bact"/>
    <property type="match status" value="1"/>
</dbReference>
<dbReference type="GO" id="GO:0009306">
    <property type="term" value="P:protein secretion"/>
    <property type="evidence" value="ECO:0007669"/>
    <property type="project" value="UniProtKB-UniRule"/>
</dbReference>
<feature type="transmembrane region" description="Helical" evidence="9">
    <location>
        <begin position="39"/>
        <end position="67"/>
    </location>
</feature>
<dbReference type="InterPro" id="IPR005807">
    <property type="entry name" value="SecE_bac"/>
</dbReference>
<evidence type="ECO:0000256" key="8">
    <source>
        <dbReference type="ARBA" id="ARBA00023136"/>
    </source>
</evidence>
<dbReference type="AlphaFoldDB" id="A0A2K9P1U0"/>
<evidence type="ECO:0000256" key="7">
    <source>
        <dbReference type="ARBA" id="ARBA00023010"/>
    </source>
</evidence>
<keyword evidence="4 9" id="KW-0812">Transmembrane</keyword>
<dbReference type="HAMAP" id="MF_00422">
    <property type="entry name" value="SecE"/>
    <property type="match status" value="1"/>
</dbReference>
<protein>
    <recommendedName>
        <fullName evidence="9">Protein translocase subunit SecE</fullName>
    </recommendedName>
</protein>
<name>A0A2K9P1U0_9FIRM</name>
<keyword evidence="3 9" id="KW-1003">Cell membrane</keyword>
<keyword evidence="11" id="KW-1185">Reference proteome</keyword>
<proteinExistence type="inferred from homology"/>
<dbReference type="OrthoDB" id="9799073at2"/>
<keyword evidence="5 9" id="KW-0653">Protein transport</keyword>
<dbReference type="PRINTS" id="PR01650">
    <property type="entry name" value="SECETRNLCASE"/>
</dbReference>
<comment type="subcellular location">
    <subcellularLocation>
        <location evidence="9">Cell membrane</location>
        <topology evidence="9">Single-pass membrane protein</topology>
    </subcellularLocation>
    <subcellularLocation>
        <location evidence="1">Membrane</location>
    </subcellularLocation>
</comment>
<comment type="subunit">
    <text evidence="9">Component of the Sec protein translocase complex. Heterotrimer consisting of SecY, SecE and SecG subunits. The heterotrimers can form oligomers, although 1 heterotrimer is thought to be able to translocate proteins. Interacts with the ribosome. Interacts with SecDF, and other proteins may be involved. Interacts with SecA.</text>
</comment>
<evidence type="ECO:0000256" key="4">
    <source>
        <dbReference type="ARBA" id="ARBA00022692"/>
    </source>
</evidence>
<sequence length="69" mass="8098">MEQTKPSFFNRVAKYFKEVKSEMKKVIWPTFAKVRQNTLIVMLYVVIVGIVIWGLDALFTWGMSLIISR</sequence>
<dbReference type="GO" id="GO:0043952">
    <property type="term" value="P:protein transport by the Sec complex"/>
    <property type="evidence" value="ECO:0007669"/>
    <property type="project" value="UniProtKB-UniRule"/>
</dbReference>
<accession>A0A2K9P1U0</accession>
<dbReference type="GO" id="GO:0008320">
    <property type="term" value="F:protein transmembrane transporter activity"/>
    <property type="evidence" value="ECO:0007669"/>
    <property type="project" value="UniProtKB-UniRule"/>
</dbReference>
<evidence type="ECO:0000256" key="1">
    <source>
        <dbReference type="ARBA" id="ARBA00004370"/>
    </source>
</evidence>
<gene>
    <name evidence="9" type="primary">secE</name>
    <name evidence="10" type="ORF">B9O19_01054</name>
</gene>
<dbReference type="InterPro" id="IPR038379">
    <property type="entry name" value="SecE_sf"/>
</dbReference>
<dbReference type="Proteomes" id="UP000235589">
    <property type="component" value="Chromosome"/>
</dbReference>
<evidence type="ECO:0000256" key="2">
    <source>
        <dbReference type="ARBA" id="ARBA00022448"/>
    </source>
</evidence>
<dbReference type="GeneID" id="98062465"/>
<comment type="function">
    <text evidence="9">Essential subunit of the Sec protein translocation channel SecYEG. Clamps together the 2 halves of SecY. May contact the channel plug during translocation.</text>
</comment>
<keyword evidence="8 9" id="KW-0472">Membrane</keyword>
<evidence type="ECO:0000256" key="3">
    <source>
        <dbReference type="ARBA" id="ARBA00022475"/>
    </source>
</evidence>
<dbReference type="GO" id="GO:0006605">
    <property type="term" value="P:protein targeting"/>
    <property type="evidence" value="ECO:0007669"/>
    <property type="project" value="UniProtKB-UniRule"/>
</dbReference>
<evidence type="ECO:0000313" key="10">
    <source>
        <dbReference type="EMBL" id="AUO19222.1"/>
    </source>
</evidence>
<keyword evidence="2 9" id="KW-0813">Transport</keyword>
<dbReference type="PANTHER" id="PTHR33910">
    <property type="entry name" value="PROTEIN TRANSLOCASE SUBUNIT SECE"/>
    <property type="match status" value="1"/>
</dbReference>
<dbReference type="PANTHER" id="PTHR33910:SF1">
    <property type="entry name" value="PROTEIN TRANSLOCASE SUBUNIT SECE"/>
    <property type="match status" value="1"/>
</dbReference>
<dbReference type="KEGG" id="mpec:B9O19_01054"/>